<name>A0A553G4E9_9CORY</name>
<evidence type="ECO:0000313" key="1">
    <source>
        <dbReference type="EMBL" id="TRX64384.1"/>
    </source>
</evidence>
<dbReference type="PANTHER" id="PTHR30595:SF6">
    <property type="entry name" value="SCHLAFEN ALBA-2 DOMAIN-CONTAINING PROTEIN"/>
    <property type="match status" value="1"/>
</dbReference>
<gene>
    <name evidence="1" type="ORF">FNY97_00300</name>
</gene>
<protein>
    <submittedName>
        <fullName evidence="1">Uncharacterized protein</fullName>
    </submittedName>
</protein>
<comment type="caution">
    <text evidence="1">The sequence shown here is derived from an EMBL/GenBank/DDBJ whole genome shotgun (WGS) entry which is preliminary data.</text>
</comment>
<proteinExistence type="predicted"/>
<sequence length="183" mass="20680">MDYQRGLRSRIPTHYGALRHDPARWRIYRHQRSRVETPVLPTVAFREVLANALMHQDLEARGSSLTIEIFSDHVDVSNPGAPLVSPQRFIDSTSVTRNPHLGEALRVAKFVEKRGSGWDRIVESLEAAHFPPALIRTNGATTVTLSAYRPFALMSQEEKEEAVYQHACLNVLENRPVTNSSVR</sequence>
<reference evidence="1 2" key="1">
    <citation type="submission" date="2019-07" db="EMBL/GenBank/DDBJ databases">
        <title>Draft genome of C. aurimucosum strain 2274.</title>
        <authorList>
            <person name="Pacheco L.G.C."/>
            <person name="Aguiar E.R.G.R."/>
            <person name="Santos C.S."/>
            <person name="Rocha D.J.P.G."/>
            <person name="Sant'Anna L.O."/>
            <person name="Mattos-Guaraldi A.L."/>
            <person name="Santos L.S."/>
        </authorList>
    </citation>
    <scope>NUCLEOTIDE SEQUENCE [LARGE SCALE GENOMIC DNA]</scope>
    <source>
        <strain evidence="1 2">2274</strain>
    </source>
</reference>
<dbReference type="Proteomes" id="UP000320443">
    <property type="component" value="Unassembled WGS sequence"/>
</dbReference>
<dbReference type="EMBL" id="VKDK01000001">
    <property type="protein sequence ID" value="TRX64384.1"/>
    <property type="molecule type" value="Genomic_DNA"/>
</dbReference>
<dbReference type="PANTHER" id="PTHR30595">
    <property type="entry name" value="GLPR-RELATED TRANSCRIPTIONAL REPRESSOR"/>
    <property type="match status" value="1"/>
</dbReference>
<dbReference type="InterPro" id="IPR038475">
    <property type="entry name" value="RecG_C_sf"/>
</dbReference>
<accession>A0A553G4E9</accession>
<evidence type="ECO:0000313" key="2">
    <source>
        <dbReference type="Proteomes" id="UP000320443"/>
    </source>
</evidence>
<organism evidence="1 2">
    <name type="scientific">Corynebacterium hiratae</name>
    <dbReference type="NCBI Taxonomy" id="3139423"/>
    <lineage>
        <taxon>Bacteria</taxon>
        <taxon>Bacillati</taxon>
        <taxon>Actinomycetota</taxon>
        <taxon>Actinomycetes</taxon>
        <taxon>Mycobacteriales</taxon>
        <taxon>Corynebacteriaceae</taxon>
        <taxon>Corynebacterium</taxon>
    </lineage>
</organism>
<dbReference type="Gene3D" id="3.30.565.60">
    <property type="match status" value="1"/>
</dbReference>
<keyword evidence="2" id="KW-1185">Reference proteome</keyword>
<dbReference type="Pfam" id="PF13749">
    <property type="entry name" value="HATPase_c_4"/>
    <property type="match status" value="1"/>
</dbReference>
<dbReference type="AlphaFoldDB" id="A0A553G4E9"/>